<feature type="region of interest" description="Disordered" evidence="1">
    <location>
        <begin position="344"/>
        <end position="366"/>
    </location>
</feature>
<comment type="caution">
    <text evidence="2">The sequence shown here is derived from an EMBL/GenBank/DDBJ whole genome shotgun (WGS) entry which is preliminary data.</text>
</comment>
<proteinExistence type="predicted"/>
<reference evidence="2" key="1">
    <citation type="submission" date="2023-08" db="EMBL/GenBank/DDBJ databases">
        <title>Black Yeasts Isolated from many extreme environments.</title>
        <authorList>
            <person name="Coleine C."/>
            <person name="Stajich J.E."/>
            <person name="Selbmann L."/>
        </authorList>
    </citation>
    <scope>NUCLEOTIDE SEQUENCE</scope>
    <source>
        <strain evidence="2">CCFEE 5810</strain>
    </source>
</reference>
<dbReference type="AlphaFoldDB" id="A0AAN7W1E6"/>
<evidence type="ECO:0000313" key="3">
    <source>
        <dbReference type="Proteomes" id="UP001310594"/>
    </source>
</evidence>
<evidence type="ECO:0000256" key="1">
    <source>
        <dbReference type="SAM" id="MobiDB-lite"/>
    </source>
</evidence>
<evidence type="ECO:0000313" key="2">
    <source>
        <dbReference type="EMBL" id="KAK5693504.1"/>
    </source>
</evidence>
<dbReference type="Gene3D" id="2.60.40.10">
    <property type="entry name" value="Immunoglobulins"/>
    <property type="match status" value="1"/>
</dbReference>
<name>A0AAN7W1E6_9PEZI</name>
<gene>
    <name evidence="2" type="ORF">LTR97_010073</name>
</gene>
<organism evidence="2 3">
    <name type="scientific">Elasticomyces elasticus</name>
    <dbReference type="NCBI Taxonomy" id="574655"/>
    <lineage>
        <taxon>Eukaryota</taxon>
        <taxon>Fungi</taxon>
        <taxon>Dikarya</taxon>
        <taxon>Ascomycota</taxon>
        <taxon>Pezizomycotina</taxon>
        <taxon>Dothideomycetes</taxon>
        <taxon>Dothideomycetidae</taxon>
        <taxon>Mycosphaerellales</taxon>
        <taxon>Teratosphaeriaceae</taxon>
        <taxon>Elasticomyces</taxon>
    </lineage>
</organism>
<dbReference type="Proteomes" id="UP001310594">
    <property type="component" value="Unassembled WGS sequence"/>
</dbReference>
<sequence length="571" mass="59314">MTITIPKNLQVQFPATFASWRTTAAAGLTGYEVSVTGNIVEGKAIAAMVDIAQFLLQGGTGVIASVANNGIITLTTGQKLRINDPNGVFSAGYTARPLFTADDENPSITAFSGFPMCVPRSASDPKCPASNRPAGRTTFAAPDPLVMAPFVAGDYISYSGIDVSGETAVYSIVAESVIITTSGMPPYIRVEDAIIGVVDGQSTNVVEFADSRFIGYVSDGATQVTVSRMEVDHCTGEVNEVSVGVANPVAPRNKFTFRASSTTAGKYTREYIIRAGGSTKATNGGAITAGQYVQPVTEWILPEFDGGLIPQENDFTNFLHLRDGLGPDENNDLWGQLDPWPGATKPSAPSVCTAAPSPTDTGTGTAPTGSTVPIADAGTNQQVRPGSLVNLKASASNAASFPSGDLSFAWNQTAGPTVTLKNPTSATPSFQAPSSSADVTYTFKVTIKSASNPAADATLSSKSVNITSSRTNLDIVTIDSYTWDSRQGGTITVTAHSSVVDGSVTGMTLALLNPTAGAGLVMTSQTGGKFTYSAKSTKQPSNGITVTSNFGGKAAKTTLTARRRRRWASVM</sequence>
<accession>A0AAN7W1E6</accession>
<protein>
    <submittedName>
        <fullName evidence="2">Uncharacterized protein</fullName>
    </submittedName>
</protein>
<dbReference type="Pfam" id="PF22352">
    <property type="entry name" value="K319L-like_PKD"/>
    <property type="match status" value="1"/>
</dbReference>
<dbReference type="EMBL" id="JAVRQU010000017">
    <property type="protein sequence ID" value="KAK5693504.1"/>
    <property type="molecule type" value="Genomic_DNA"/>
</dbReference>
<dbReference type="InterPro" id="IPR013783">
    <property type="entry name" value="Ig-like_fold"/>
</dbReference>
<feature type="compositionally biased region" description="Low complexity" evidence="1">
    <location>
        <begin position="353"/>
        <end position="366"/>
    </location>
</feature>